<feature type="transmembrane region" description="Helical" evidence="10">
    <location>
        <begin position="6"/>
        <end position="23"/>
    </location>
</feature>
<keyword evidence="10" id="KW-0813">Transport</keyword>
<dbReference type="PANTHER" id="PTHR28259:SF1">
    <property type="entry name" value="FLUORIDE EXPORT PROTEIN 1-RELATED"/>
    <property type="match status" value="1"/>
</dbReference>
<comment type="catalytic activity">
    <reaction evidence="8">
        <text>fluoride(in) = fluoride(out)</text>
        <dbReference type="Rhea" id="RHEA:76159"/>
        <dbReference type="ChEBI" id="CHEBI:17051"/>
    </reaction>
    <physiologicalReaction direction="left-to-right" evidence="8">
        <dbReference type="Rhea" id="RHEA:76160"/>
    </physiologicalReaction>
</comment>
<sequence>MTVGTFVLLSLAGGVGAVGRLLADAALTRGVPRRFPWGIFVVNVVGSFFLGFVTGLAQSSVLALPWLAVVGAGLLGGFTTFSTAMVDTVRLVAEREWGAALANAVGMLALTIAVAVAGIALGGAL</sequence>
<dbReference type="Proteomes" id="UP001597042">
    <property type="component" value="Unassembled WGS sequence"/>
</dbReference>
<proteinExistence type="inferred from homology"/>
<keyword evidence="2 10" id="KW-1003">Cell membrane</keyword>
<keyword evidence="10" id="KW-0915">Sodium</keyword>
<evidence type="ECO:0000256" key="9">
    <source>
        <dbReference type="ARBA" id="ARBA00049940"/>
    </source>
</evidence>
<reference evidence="12" key="1">
    <citation type="journal article" date="2019" name="Int. J. Syst. Evol. Microbiol.">
        <title>The Global Catalogue of Microorganisms (GCM) 10K type strain sequencing project: providing services to taxonomists for standard genome sequencing and annotation.</title>
        <authorList>
            <consortium name="The Broad Institute Genomics Platform"/>
            <consortium name="The Broad Institute Genome Sequencing Center for Infectious Disease"/>
            <person name="Wu L."/>
            <person name="Ma J."/>
        </authorList>
    </citation>
    <scope>NUCLEOTIDE SEQUENCE [LARGE SCALE GENOMIC DNA]</scope>
    <source>
        <strain evidence="12">CCUG 50754</strain>
    </source>
</reference>
<keyword evidence="5 10" id="KW-0472">Membrane</keyword>
<evidence type="ECO:0000256" key="2">
    <source>
        <dbReference type="ARBA" id="ARBA00022475"/>
    </source>
</evidence>
<comment type="activity regulation">
    <text evidence="10">Na(+) is not transported, but it plays an essential structural role and its presence is essential for fluoride channel function.</text>
</comment>
<keyword evidence="12" id="KW-1185">Reference proteome</keyword>
<evidence type="ECO:0000256" key="1">
    <source>
        <dbReference type="ARBA" id="ARBA00004651"/>
    </source>
</evidence>
<comment type="function">
    <text evidence="9 10">Fluoride-specific ion channel. Important for reducing fluoride concentration in the cell, thus reducing its toxicity.</text>
</comment>
<keyword evidence="3 10" id="KW-0812">Transmembrane</keyword>
<evidence type="ECO:0000313" key="12">
    <source>
        <dbReference type="Proteomes" id="UP001597042"/>
    </source>
</evidence>
<keyword evidence="6 10" id="KW-0407">Ion channel</keyword>
<evidence type="ECO:0000256" key="3">
    <source>
        <dbReference type="ARBA" id="ARBA00022692"/>
    </source>
</evidence>
<keyword evidence="10" id="KW-0479">Metal-binding</keyword>
<evidence type="ECO:0000256" key="10">
    <source>
        <dbReference type="HAMAP-Rule" id="MF_00454"/>
    </source>
</evidence>
<gene>
    <name evidence="10" type="primary">fluC</name>
    <name evidence="10" type="synonym">crcB</name>
    <name evidence="11" type="ORF">ACFQZV_13215</name>
</gene>
<feature type="binding site" evidence="10">
    <location>
        <position position="79"/>
    </location>
    <ligand>
        <name>Na(+)</name>
        <dbReference type="ChEBI" id="CHEBI:29101"/>
        <note>structural</note>
    </ligand>
</feature>
<feature type="binding site" evidence="10">
    <location>
        <position position="76"/>
    </location>
    <ligand>
        <name>Na(+)</name>
        <dbReference type="ChEBI" id="CHEBI:29101"/>
        <note>structural</note>
    </ligand>
</feature>
<dbReference type="PANTHER" id="PTHR28259">
    <property type="entry name" value="FLUORIDE EXPORT PROTEIN 1-RELATED"/>
    <property type="match status" value="1"/>
</dbReference>
<dbReference type="HAMAP" id="MF_00454">
    <property type="entry name" value="FluC"/>
    <property type="match status" value="1"/>
</dbReference>
<evidence type="ECO:0000256" key="6">
    <source>
        <dbReference type="ARBA" id="ARBA00023303"/>
    </source>
</evidence>
<organism evidence="11 12">
    <name type="scientific">Microbacterium koreense</name>
    <dbReference type="NCBI Taxonomy" id="323761"/>
    <lineage>
        <taxon>Bacteria</taxon>
        <taxon>Bacillati</taxon>
        <taxon>Actinomycetota</taxon>
        <taxon>Actinomycetes</taxon>
        <taxon>Micrococcales</taxon>
        <taxon>Microbacteriaceae</taxon>
        <taxon>Microbacterium</taxon>
    </lineage>
</organism>
<dbReference type="InterPro" id="IPR003691">
    <property type="entry name" value="FluC"/>
</dbReference>
<feature type="transmembrane region" description="Helical" evidence="10">
    <location>
        <begin position="35"/>
        <end position="57"/>
    </location>
</feature>
<feature type="transmembrane region" description="Helical" evidence="10">
    <location>
        <begin position="63"/>
        <end position="86"/>
    </location>
</feature>
<protein>
    <recommendedName>
        <fullName evidence="10">Fluoride-specific ion channel FluC</fullName>
    </recommendedName>
</protein>
<comment type="similarity">
    <text evidence="7 10">Belongs to the fluoride channel Fluc/FEX (TC 1.A.43) family.</text>
</comment>
<dbReference type="RefSeq" id="WP_378752384.1">
    <property type="nucleotide sequence ID" value="NZ_JBHSSV010000009.1"/>
</dbReference>
<evidence type="ECO:0000313" key="11">
    <source>
        <dbReference type="EMBL" id="MFD0782256.1"/>
    </source>
</evidence>
<dbReference type="Pfam" id="PF02537">
    <property type="entry name" value="CRCB"/>
    <property type="match status" value="1"/>
</dbReference>
<evidence type="ECO:0000256" key="4">
    <source>
        <dbReference type="ARBA" id="ARBA00022989"/>
    </source>
</evidence>
<evidence type="ECO:0000256" key="8">
    <source>
        <dbReference type="ARBA" id="ARBA00035585"/>
    </source>
</evidence>
<dbReference type="EMBL" id="JBHTIM010000001">
    <property type="protein sequence ID" value="MFD0782256.1"/>
    <property type="molecule type" value="Genomic_DNA"/>
</dbReference>
<evidence type="ECO:0000256" key="7">
    <source>
        <dbReference type="ARBA" id="ARBA00035120"/>
    </source>
</evidence>
<comment type="subcellular location">
    <subcellularLocation>
        <location evidence="1 10">Cell membrane</location>
        <topology evidence="1 10">Multi-pass membrane protein</topology>
    </subcellularLocation>
</comment>
<comment type="caution">
    <text evidence="11">The sequence shown here is derived from an EMBL/GenBank/DDBJ whole genome shotgun (WGS) entry which is preliminary data.</text>
</comment>
<keyword evidence="4 10" id="KW-1133">Transmembrane helix</keyword>
<accession>A0ABW2ZUA6</accession>
<evidence type="ECO:0000256" key="5">
    <source>
        <dbReference type="ARBA" id="ARBA00023136"/>
    </source>
</evidence>
<name>A0ABW2ZUA6_9MICO</name>
<feature type="transmembrane region" description="Helical" evidence="10">
    <location>
        <begin position="98"/>
        <end position="121"/>
    </location>
</feature>
<keyword evidence="10" id="KW-0406">Ion transport</keyword>